<evidence type="ECO:0000256" key="1">
    <source>
        <dbReference type="ARBA" id="ARBA00005753"/>
    </source>
</evidence>
<dbReference type="PANTHER" id="PTHR11635:SF152">
    <property type="entry name" value="CAMP-DEPENDENT PROTEIN KINASE TYPE I REGULATORY SUBUNIT-RELATED"/>
    <property type="match status" value="1"/>
</dbReference>
<dbReference type="OrthoDB" id="63267at2759"/>
<dbReference type="GO" id="GO:0030552">
    <property type="term" value="F:cAMP binding"/>
    <property type="evidence" value="ECO:0007669"/>
    <property type="project" value="UniProtKB-KW"/>
</dbReference>
<evidence type="ECO:0000259" key="4">
    <source>
        <dbReference type="PROSITE" id="PS50042"/>
    </source>
</evidence>
<dbReference type="PROSITE" id="PS50042">
    <property type="entry name" value="CNMP_BINDING_3"/>
    <property type="match status" value="1"/>
</dbReference>
<evidence type="ECO:0000313" key="5">
    <source>
        <dbReference type="EMBL" id="VDN08876.1"/>
    </source>
</evidence>
<dbReference type="InterPro" id="IPR018488">
    <property type="entry name" value="cNMP-bd_CS"/>
</dbReference>
<dbReference type="Gene3D" id="2.60.120.10">
    <property type="entry name" value="Jelly Rolls"/>
    <property type="match status" value="1"/>
</dbReference>
<gene>
    <name evidence="5" type="ORF">DILT_LOCUS4707</name>
</gene>
<dbReference type="PANTHER" id="PTHR11635">
    <property type="entry name" value="CAMP-DEPENDENT PROTEIN KINASE REGULATORY CHAIN"/>
    <property type="match status" value="1"/>
</dbReference>
<proteinExistence type="inferred from homology"/>
<evidence type="ECO:0000256" key="2">
    <source>
        <dbReference type="ARBA" id="ARBA00022566"/>
    </source>
</evidence>
<name>A0A3P7NTN7_DIBLA</name>
<reference evidence="5 6" key="1">
    <citation type="submission" date="2018-11" db="EMBL/GenBank/DDBJ databases">
        <authorList>
            <consortium name="Pathogen Informatics"/>
        </authorList>
    </citation>
    <scope>NUCLEOTIDE SEQUENCE [LARGE SCALE GENOMIC DNA]</scope>
</reference>
<dbReference type="InterPro" id="IPR000595">
    <property type="entry name" value="cNMP-bd_dom"/>
</dbReference>
<keyword evidence="2" id="KW-0547">Nucleotide-binding</keyword>
<protein>
    <recommendedName>
        <fullName evidence="4">Cyclic nucleotide-binding domain-containing protein</fullName>
    </recommendedName>
</protein>
<dbReference type="InterPro" id="IPR018490">
    <property type="entry name" value="cNMP-bd_dom_sf"/>
</dbReference>
<accession>A0A3P7NTN7</accession>
<dbReference type="CDD" id="cd00038">
    <property type="entry name" value="CAP_ED"/>
    <property type="match status" value="1"/>
</dbReference>
<dbReference type="GO" id="GO:0005952">
    <property type="term" value="C:cAMP-dependent protein kinase complex"/>
    <property type="evidence" value="ECO:0007669"/>
    <property type="project" value="InterPro"/>
</dbReference>
<keyword evidence="3" id="KW-0114">cAMP</keyword>
<keyword evidence="2" id="KW-0116">cAMP-binding</keyword>
<dbReference type="GO" id="GO:0004862">
    <property type="term" value="F:cAMP-dependent protein kinase inhibitor activity"/>
    <property type="evidence" value="ECO:0007669"/>
    <property type="project" value="TreeGrafter"/>
</dbReference>
<sequence length="319" mass="35372">MSTTFEGTGTRRRKVGLILPEAPKGLIVPEERSDDIFKRKQHLGKTAMTASFTDSQYSFGSVSPADATDGNFFDSKTSLHQSFRDAGAGVQTSIEEKDDGLGNSVTSVCEPLAAQGSHNRSNSPAPFSEFYLSLDDNILCTCGPEEYSFDGTNDQVVELTFDLDDQKEKKASELRQSPPHPLHCDHHCVVQPTTQCRRRAYRHRKLRQVRRYSTNLSYPPCTVVALLRSVPIFESLPPERLAKFVDLLEEVHYDPGEYVIRQGARGDTFYIIANGTVQVTQNDTTAEAGLATATAGAAKEKFVRLMGRGEWFGEKALKK</sequence>
<keyword evidence="6" id="KW-1185">Reference proteome</keyword>
<dbReference type="EMBL" id="UYRU01045957">
    <property type="protein sequence ID" value="VDN08876.1"/>
    <property type="molecule type" value="Genomic_DNA"/>
</dbReference>
<dbReference type="GO" id="GO:0005829">
    <property type="term" value="C:cytosol"/>
    <property type="evidence" value="ECO:0007669"/>
    <property type="project" value="TreeGrafter"/>
</dbReference>
<evidence type="ECO:0000313" key="6">
    <source>
        <dbReference type="Proteomes" id="UP000281553"/>
    </source>
</evidence>
<dbReference type="PRINTS" id="PR00103">
    <property type="entry name" value="CAMPKINASE"/>
</dbReference>
<organism evidence="5 6">
    <name type="scientific">Dibothriocephalus latus</name>
    <name type="common">Fish tapeworm</name>
    <name type="synonym">Diphyllobothrium latum</name>
    <dbReference type="NCBI Taxonomy" id="60516"/>
    <lineage>
        <taxon>Eukaryota</taxon>
        <taxon>Metazoa</taxon>
        <taxon>Spiralia</taxon>
        <taxon>Lophotrochozoa</taxon>
        <taxon>Platyhelminthes</taxon>
        <taxon>Cestoda</taxon>
        <taxon>Eucestoda</taxon>
        <taxon>Diphyllobothriidea</taxon>
        <taxon>Diphyllobothriidae</taxon>
        <taxon>Dibothriocephalus</taxon>
    </lineage>
</organism>
<dbReference type="InterPro" id="IPR050503">
    <property type="entry name" value="cAMP-dep_PK_reg_su-like"/>
</dbReference>
<comment type="similarity">
    <text evidence="1">Belongs to the cAMP-dependent kinase regulatory chain family.</text>
</comment>
<dbReference type="SUPFAM" id="SSF51206">
    <property type="entry name" value="cAMP-binding domain-like"/>
    <property type="match status" value="1"/>
</dbReference>
<dbReference type="PROSITE" id="PS00888">
    <property type="entry name" value="CNMP_BINDING_1"/>
    <property type="match status" value="1"/>
</dbReference>
<dbReference type="AlphaFoldDB" id="A0A3P7NTN7"/>
<dbReference type="Proteomes" id="UP000281553">
    <property type="component" value="Unassembled WGS sequence"/>
</dbReference>
<evidence type="ECO:0000256" key="3">
    <source>
        <dbReference type="ARBA" id="ARBA00023149"/>
    </source>
</evidence>
<dbReference type="Pfam" id="PF00027">
    <property type="entry name" value="cNMP_binding"/>
    <property type="match status" value="1"/>
</dbReference>
<dbReference type="InterPro" id="IPR014710">
    <property type="entry name" value="RmlC-like_jellyroll"/>
</dbReference>
<dbReference type="GO" id="GO:0034236">
    <property type="term" value="F:protein kinase A catalytic subunit binding"/>
    <property type="evidence" value="ECO:0007669"/>
    <property type="project" value="TreeGrafter"/>
</dbReference>
<feature type="domain" description="Cyclic nucleotide-binding" evidence="4">
    <location>
        <begin position="232"/>
        <end position="319"/>
    </location>
</feature>